<dbReference type="EMBL" id="MCFE01000219">
    <property type="protein sequence ID" value="ORX93917.1"/>
    <property type="molecule type" value="Genomic_DNA"/>
</dbReference>
<feature type="compositionally biased region" description="Polar residues" evidence="12">
    <location>
        <begin position="26"/>
        <end position="36"/>
    </location>
</feature>
<comment type="caution">
    <text evidence="14">The sequence shown here is derived from an EMBL/GenBank/DDBJ whole genome shotgun (WGS) entry which is preliminary data.</text>
</comment>
<evidence type="ECO:0000256" key="7">
    <source>
        <dbReference type="ARBA" id="ARBA00023015"/>
    </source>
</evidence>
<dbReference type="GO" id="GO:0008270">
    <property type="term" value="F:zinc ion binding"/>
    <property type="evidence" value="ECO:0007669"/>
    <property type="project" value="UniProtKB-KW"/>
</dbReference>
<name>A0A1Y1Y7D3_9FUNG</name>
<comment type="similarity">
    <text evidence="2">Belongs to the krueppel C2H2-type zinc-finger protein family.</text>
</comment>
<keyword evidence="5 11" id="KW-0863">Zinc-finger</keyword>
<proteinExistence type="inferred from homology"/>
<evidence type="ECO:0000256" key="4">
    <source>
        <dbReference type="ARBA" id="ARBA00022737"/>
    </source>
</evidence>
<feature type="domain" description="C2H2-type" evidence="13">
    <location>
        <begin position="81"/>
        <end position="108"/>
    </location>
</feature>
<dbReference type="FunFam" id="3.30.160.60:FF:001156">
    <property type="entry name" value="Zinc finger protein 407"/>
    <property type="match status" value="1"/>
</dbReference>
<gene>
    <name evidence="14" type="ORF">K493DRAFT_222284</name>
</gene>
<reference evidence="14 15" key="1">
    <citation type="submission" date="2016-07" db="EMBL/GenBank/DDBJ databases">
        <title>Pervasive Adenine N6-methylation of Active Genes in Fungi.</title>
        <authorList>
            <consortium name="DOE Joint Genome Institute"/>
            <person name="Mondo S.J."/>
            <person name="Dannebaum R.O."/>
            <person name="Kuo R.C."/>
            <person name="Labutti K."/>
            <person name="Haridas S."/>
            <person name="Kuo A."/>
            <person name="Salamov A."/>
            <person name="Ahrendt S.R."/>
            <person name="Lipzen A."/>
            <person name="Sullivan W."/>
            <person name="Andreopoulos W.B."/>
            <person name="Clum A."/>
            <person name="Lindquist E."/>
            <person name="Daum C."/>
            <person name="Ramamoorthy G.K."/>
            <person name="Gryganskyi A."/>
            <person name="Culley D."/>
            <person name="Magnuson J.K."/>
            <person name="James T.Y."/>
            <person name="O'Malley M.A."/>
            <person name="Stajich J.E."/>
            <person name="Spatafora J.W."/>
            <person name="Visel A."/>
            <person name="Grigoriev I.V."/>
        </authorList>
    </citation>
    <scope>NUCLEOTIDE SEQUENCE [LARGE SCALE GENOMIC DNA]</scope>
    <source>
        <strain evidence="14 15">CBS 931.73</strain>
    </source>
</reference>
<evidence type="ECO:0000313" key="14">
    <source>
        <dbReference type="EMBL" id="ORX93917.1"/>
    </source>
</evidence>
<dbReference type="GO" id="GO:0005634">
    <property type="term" value="C:nucleus"/>
    <property type="evidence" value="ECO:0007669"/>
    <property type="project" value="UniProtKB-SubCell"/>
</dbReference>
<evidence type="ECO:0000256" key="10">
    <source>
        <dbReference type="ARBA" id="ARBA00023242"/>
    </source>
</evidence>
<dbReference type="GO" id="GO:0000978">
    <property type="term" value="F:RNA polymerase II cis-regulatory region sequence-specific DNA binding"/>
    <property type="evidence" value="ECO:0007669"/>
    <property type="project" value="TreeGrafter"/>
</dbReference>
<dbReference type="SUPFAM" id="SSF57667">
    <property type="entry name" value="beta-beta-alpha zinc fingers"/>
    <property type="match status" value="1"/>
</dbReference>
<evidence type="ECO:0000256" key="9">
    <source>
        <dbReference type="ARBA" id="ARBA00023163"/>
    </source>
</evidence>
<keyword evidence="3" id="KW-0479">Metal-binding</keyword>
<evidence type="ECO:0000256" key="2">
    <source>
        <dbReference type="ARBA" id="ARBA00006991"/>
    </source>
</evidence>
<evidence type="ECO:0000256" key="6">
    <source>
        <dbReference type="ARBA" id="ARBA00022833"/>
    </source>
</evidence>
<keyword evidence="9" id="KW-0804">Transcription</keyword>
<dbReference type="PROSITE" id="PS00028">
    <property type="entry name" value="ZINC_FINGER_C2H2_1"/>
    <property type="match status" value="1"/>
</dbReference>
<dbReference type="GO" id="GO:0000981">
    <property type="term" value="F:DNA-binding transcription factor activity, RNA polymerase II-specific"/>
    <property type="evidence" value="ECO:0007669"/>
    <property type="project" value="TreeGrafter"/>
</dbReference>
<keyword evidence="8" id="KW-0238">DNA-binding</keyword>
<dbReference type="STRING" id="1314790.A0A1Y1Y7D3"/>
<feature type="region of interest" description="Disordered" evidence="12">
    <location>
        <begin position="26"/>
        <end position="60"/>
    </location>
</feature>
<evidence type="ECO:0000256" key="5">
    <source>
        <dbReference type="ARBA" id="ARBA00022771"/>
    </source>
</evidence>
<evidence type="ECO:0000256" key="12">
    <source>
        <dbReference type="SAM" id="MobiDB-lite"/>
    </source>
</evidence>
<dbReference type="OrthoDB" id="3437960at2759"/>
<keyword evidence="7" id="KW-0805">Transcription regulation</keyword>
<dbReference type="InterPro" id="IPR036236">
    <property type="entry name" value="Znf_C2H2_sf"/>
</dbReference>
<dbReference type="PROSITE" id="PS50157">
    <property type="entry name" value="ZINC_FINGER_C2H2_2"/>
    <property type="match status" value="1"/>
</dbReference>
<evidence type="ECO:0000313" key="15">
    <source>
        <dbReference type="Proteomes" id="UP000193498"/>
    </source>
</evidence>
<evidence type="ECO:0000256" key="8">
    <source>
        <dbReference type="ARBA" id="ARBA00023125"/>
    </source>
</evidence>
<comment type="subcellular location">
    <subcellularLocation>
        <location evidence="1">Nucleus</location>
    </subcellularLocation>
</comment>
<organism evidence="14 15">
    <name type="scientific">Basidiobolus meristosporus CBS 931.73</name>
    <dbReference type="NCBI Taxonomy" id="1314790"/>
    <lineage>
        <taxon>Eukaryota</taxon>
        <taxon>Fungi</taxon>
        <taxon>Fungi incertae sedis</taxon>
        <taxon>Zoopagomycota</taxon>
        <taxon>Entomophthoromycotina</taxon>
        <taxon>Basidiobolomycetes</taxon>
        <taxon>Basidiobolales</taxon>
        <taxon>Basidiobolaceae</taxon>
        <taxon>Basidiobolus</taxon>
    </lineage>
</organism>
<evidence type="ECO:0000259" key="13">
    <source>
        <dbReference type="PROSITE" id="PS50157"/>
    </source>
</evidence>
<feature type="compositionally biased region" description="Basic residues" evidence="12">
    <location>
        <begin position="38"/>
        <end position="48"/>
    </location>
</feature>
<dbReference type="PANTHER" id="PTHR23235:SF120">
    <property type="entry name" value="KRUPPEL-LIKE FACTOR 15"/>
    <property type="match status" value="1"/>
</dbReference>
<keyword evidence="15" id="KW-1185">Reference proteome</keyword>
<evidence type="ECO:0000256" key="3">
    <source>
        <dbReference type="ARBA" id="ARBA00022723"/>
    </source>
</evidence>
<accession>A0A1Y1Y7D3</accession>
<dbReference type="AlphaFoldDB" id="A0A1Y1Y7D3"/>
<keyword evidence="6" id="KW-0862">Zinc</keyword>
<dbReference type="InterPro" id="IPR013087">
    <property type="entry name" value="Znf_C2H2_type"/>
</dbReference>
<evidence type="ECO:0000256" key="1">
    <source>
        <dbReference type="ARBA" id="ARBA00004123"/>
    </source>
</evidence>
<dbReference type="Proteomes" id="UP000193498">
    <property type="component" value="Unassembled WGS sequence"/>
</dbReference>
<dbReference type="FunFam" id="3.30.160.60:FF:000100">
    <property type="entry name" value="Zinc finger 45-like"/>
    <property type="match status" value="1"/>
</dbReference>
<keyword evidence="4" id="KW-0677">Repeat</keyword>
<dbReference type="SMART" id="SM00355">
    <property type="entry name" value="ZnF_C2H2"/>
    <property type="match status" value="2"/>
</dbReference>
<dbReference type="InParanoid" id="A0A1Y1Y7D3"/>
<protein>
    <recommendedName>
        <fullName evidence="13">C2H2-type domain-containing protein</fullName>
    </recommendedName>
</protein>
<dbReference type="Gene3D" id="3.30.160.60">
    <property type="entry name" value="Classic Zinc Finger"/>
    <property type="match status" value="2"/>
</dbReference>
<keyword evidence="10" id="KW-0539">Nucleus</keyword>
<sequence length="148" mass="17195">METLLPSQIPSPKLVKSHFLLNSTIPNLSSPTTSIPTRPKKNPRLQKPAKHDVYGGASAKKTKCKRPSTVQQCTSSNERPYTCEYCGHCFARKHDMLRHRRKHTGQKPYPCESCGESFYRTDVRQRHYQNEPKCWAEMMRAKNLVYHY</sequence>
<evidence type="ECO:0000256" key="11">
    <source>
        <dbReference type="PROSITE-ProRule" id="PRU00042"/>
    </source>
</evidence>
<dbReference type="PANTHER" id="PTHR23235">
    <property type="entry name" value="KRUEPPEL-LIKE TRANSCRIPTION FACTOR"/>
    <property type="match status" value="1"/>
</dbReference>